<organism evidence="10 11">
    <name type="scientific">Actinidia rufa</name>
    <dbReference type="NCBI Taxonomy" id="165716"/>
    <lineage>
        <taxon>Eukaryota</taxon>
        <taxon>Viridiplantae</taxon>
        <taxon>Streptophyta</taxon>
        <taxon>Embryophyta</taxon>
        <taxon>Tracheophyta</taxon>
        <taxon>Spermatophyta</taxon>
        <taxon>Magnoliopsida</taxon>
        <taxon>eudicotyledons</taxon>
        <taxon>Gunneridae</taxon>
        <taxon>Pentapetalae</taxon>
        <taxon>asterids</taxon>
        <taxon>Ericales</taxon>
        <taxon>Actinidiaceae</taxon>
        <taxon>Actinidia</taxon>
    </lineage>
</organism>
<name>A0A7J0G9W3_9ERIC</name>
<reference evidence="10 11" key="1">
    <citation type="submission" date="2019-07" db="EMBL/GenBank/DDBJ databases">
        <title>De Novo Assembly of kiwifruit Actinidia rufa.</title>
        <authorList>
            <person name="Sugita-Konishi S."/>
            <person name="Sato K."/>
            <person name="Mori E."/>
            <person name="Abe Y."/>
            <person name="Kisaki G."/>
            <person name="Hamano K."/>
            <person name="Suezawa K."/>
            <person name="Otani M."/>
            <person name="Fukuda T."/>
            <person name="Manabe T."/>
            <person name="Gomi K."/>
            <person name="Tabuchi M."/>
            <person name="Akimitsu K."/>
            <person name="Kataoka I."/>
        </authorList>
    </citation>
    <scope>NUCLEOTIDE SEQUENCE [LARGE SCALE GENOMIC DNA]</scope>
    <source>
        <strain evidence="11">cv. Fuchu</strain>
    </source>
</reference>
<dbReference type="CDD" id="cd00331">
    <property type="entry name" value="IGPS"/>
    <property type="match status" value="1"/>
</dbReference>
<evidence type="ECO:0000313" key="10">
    <source>
        <dbReference type="EMBL" id="GFZ07569.1"/>
    </source>
</evidence>
<dbReference type="InterPro" id="IPR013785">
    <property type="entry name" value="Aldolase_TIM"/>
</dbReference>
<dbReference type="InterPro" id="IPR013798">
    <property type="entry name" value="Indole-3-glycerol_P_synth_dom"/>
</dbReference>
<dbReference type="AlphaFoldDB" id="A0A7J0G9W3"/>
<dbReference type="InterPro" id="IPR011060">
    <property type="entry name" value="RibuloseP-bd_barrel"/>
</dbReference>
<dbReference type="GO" id="GO:0004425">
    <property type="term" value="F:indole-3-glycerol-phosphate synthase activity"/>
    <property type="evidence" value="ECO:0007669"/>
    <property type="project" value="UniProtKB-EC"/>
</dbReference>
<keyword evidence="6" id="KW-0822">Tryptophan biosynthesis</keyword>
<evidence type="ECO:0000256" key="1">
    <source>
        <dbReference type="ARBA" id="ARBA00001633"/>
    </source>
</evidence>
<dbReference type="Pfam" id="PF00218">
    <property type="entry name" value="IGPS"/>
    <property type="match status" value="1"/>
</dbReference>
<dbReference type="PANTHER" id="PTHR22854:SF2">
    <property type="entry name" value="INDOLE-3-GLYCEROL-PHOSPHATE SYNTHASE"/>
    <property type="match status" value="1"/>
</dbReference>
<evidence type="ECO:0000256" key="8">
    <source>
        <dbReference type="ARBA" id="ARBA00023239"/>
    </source>
</evidence>
<dbReference type="PANTHER" id="PTHR22854">
    <property type="entry name" value="TRYPTOPHAN BIOSYNTHESIS PROTEIN"/>
    <property type="match status" value="1"/>
</dbReference>
<evidence type="ECO:0000256" key="6">
    <source>
        <dbReference type="ARBA" id="ARBA00022822"/>
    </source>
</evidence>
<keyword evidence="4" id="KW-0028">Amino-acid biosynthesis</keyword>
<dbReference type="EC" id="4.1.1.48" evidence="3"/>
<dbReference type="OrthoDB" id="524799at2759"/>
<keyword evidence="5" id="KW-0210">Decarboxylase</keyword>
<comment type="catalytic activity">
    <reaction evidence="1">
        <text>1-(2-carboxyphenylamino)-1-deoxy-D-ribulose 5-phosphate + H(+) = (1S,2R)-1-C-(indol-3-yl)glycerol 3-phosphate + CO2 + H2O</text>
        <dbReference type="Rhea" id="RHEA:23476"/>
        <dbReference type="ChEBI" id="CHEBI:15377"/>
        <dbReference type="ChEBI" id="CHEBI:15378"/>
        <dbReference type="ChEBI" id="CHEBI:16526"/>
        <dbReference type="ChEBI" id="CHEBI:58613"/>
        <dbReference type="ChEBI" id="CHEBI:58866"/>
        <dbReference type="EC" id="4.1.1.48"/>
    </reaction>
</comment>
<dbReference type="InterPro" id="IPR001468">
    <property type="entry name" value="Indole-3-GlycerolPSynthase_CS"/>
</dbReference>
<evidence type="ECO:0000256" key="4">
    <source>
        <dbReference type="ARBA" id="ARBA00022605"/>
    </source>
</evidence>
<accession>A0A7J0G9W3</accession>
<evidence type="ECO:0000256" key="2">
    <source>
        <dbReference type="ARBA" id="ARBA00004696"/>
    </source>
</evidence>
<feature type="domain" description="Indole-3-glycerol phosphate synthase" evidence="9">
    <location>
        <begin position="129"/>
        <end position="365"/>
    </location>
</feature>
<sequence length="366" mass="40861">MESVMSVRAAAPRVSFRAAPSQTHRHVPKFPTSRCSIFIPRAPLAYRRGYIRAQQSESKDGSTTLSPVNESEGNALKIKEWEVENFQDEVAASQGIKIRRRPPTGPPLHYVGPFEFRIENEGNTPRNILEEIIWNKDKEVARMKERRPVYMLKKGLESAPPARDFVGALKASNLRTGLPGLIAEVKKASPSRGVLRENFDPVEIAQAYEKGGAACLSVLTDEKYFQCPLLCKEFIVDAWQIYYARIKGADAVLLIAAVLPDLDIRYMTKICKMLGLATLIEVHNEREMDRVLGIEGVELIGINNRDLETFEVDISNTKKLLEGKRGQMIREKDIIVVGESGLFTPDDIAYVQESGVRAVSCASSLT</sequence>
<keyword evidence="8" id="KW-0456">Lyase</keyword>
<comment type="caution">
    <text evidence="10">The sequence shown here is derived from an EMBL/GenBank/DDBJ whole genome shotgun (WGS) entry which is preliminary data.</text>
</comment>
<dbReference type="InterPro" id="IPR045186">
    <property type="entry name" value="Indole-3-glycerol_P_synth"/>
</dbReference>
<dbReference type="GO" id="GO:0004640">
    <property type="term" value="F:phosphoribosylanthranilate isomerase activity"/>
    <property type="evidence" value="ECO:0007669"/>
    <property type="project" value="TreeGrafter"/>
</dbReference>
<keyword evidence="7" id="KW-0057">Aromatic amino acid biosynthesis</keyword>
<keyword evidence="11" id="KW-1185">Reference proteome</keyword>
<gene>
    <name evidence="10" type="ORF">Acr_19g0005060</name>
</gene>
<protein>
    <recommendedName>
        <fullName evidence="3">indole-3-glycerol-phosphate synthase</fullName>
        <ecNumber evidence="3">4.1.1.48</ecNumber>
    </recommendedName>
</protein>
<dbReference type="Proteomes" id="UP000585474">
    <property type="component" value="Unassembled WGS sequence"/>
</dbReference>
<dbReference type="SUPFAM" id="SSF51366">
    <property type="entry name" value="Ribulose-phoshate binding barrel"/>
    <property type="match status" value="1"/>
</dbReference>
<evidence type="ECO:0000259" key="9">
    <source>
        <dbReference type="Pfam" id="PF00218"/>
    </source>
</evidence>
<evidence type="ECO:0000256" key="7">
    <source>
        <dbReference type="ARBA" id="ARBA00023141"/>
    </source>
</evidence>
<evidence type="ECO:0000313" key="11">
    <source>
        <dbReference type="Proteomes" id="UP000585474"/>
    </source>
</evidence>
<dbReference type="EMBL" id="BJWL01000019">
    <property type="protein sequence ID" value="GFZ07569.1"/>
    <property type="molecule type" value="Genomic_DNA"/>
</dbReference>
<evidence type="ECO:0000256" key="3">
    <source>
        <dbReference type="ARBA" id="ARBA00012362"/>
    </source>
</evidence>
<evidence type="ECO:0000256" key="5">
    <source>
        <dbReference type="ARBA" id="ARBA00022793"/>
    </source>
</evidence>
<comment type="pathway">
    <text evidence="2">Amino-acid biosynthesis; L-tryptophan biosynthesis; L-tryptophan from chorismate: step 4/5.</text>
</comment>
<dbReference type="GO" id="GO:0000162">
    <property type="term" value="P:L-tryptophan biosynthetic process"/>
    <property type="evidence" value="ECO:0007669"/>
    <property type="project" value="UniProtKB-UniPathway"/>
</dbReference>
<dbReference type="Gene3D" id="3.20.20.70">
    <property type="entry name" value="Aldolase class I"/>
    <property type="match status" value="1"/>
</dbReference>
<dbReference type="PROSITE" id="PS00614">
    <property type="entry name" value="IGPS"/>
    <property type="match status" value="1"/>
</dbReference>
<proteinExistence type="predicted"/>
<dbReference type="UniPathway" id="UPA00035">
    <property type="reaction ID" value="UER00043"/>
</dbReference>